<feature type="region of interest" description="Disordered" evidence="1">
    <location>
        <begin position="255"/>
        <end position="274"/>
    </location>
</feature>
<dbReference type="EMBL" id="KI298346">
    <property type="protein sequence ID" value="ERZ98976.1"/>
    <property type="molecule type" value="Genomic_DNA"/>
</dbReference>
<accession>U9SV68</accession>
<reference evidence="2" key="1">
    <citation type="submission" date="2013-07" db="EMBL/GenBank/DDBJ databases">
        <title>The genome of an arbuscular mycorrhizal fungus provides insights into the evolution of the oldest plant symbiosis.</title>
        <authorList>
            <consortium name="DOE Joint Genome Institute"/>
            <person name="Tisserant E."/>
            <person name="Malbreil M."/>
            <person name="Kuo A."/>
            <person name="Kohler A."/>
            <person name="Symeonidi A."/>
            <person name="Balestrini R."/>
            <person name="Charron P."/>
            <person name="Duensing N."/>
            <person name="Frei-dit-Frey N."/>
            <person name="Gianinazzi-Pearson V."/>
            <person name="Gilbert B."/>
            <person name="Handa Y."/>
            <person name="Hijri M."/>
            <person name="Kaul R."/>
            <person name="Kawaguchi M."/>
            <person name="Krajinski F."/>
            <person name="Lammers P."/>
            <person name="Lapierre D."/>
            <person name="Masclaux F.G."/>
            <person name="Murat C."/>
            <person name="Morin E."/>
            <person name="Ndikumana S."/>
            <person name="Pagni M."/>
            <person name="Petitpierre D."/>
            <person name="Requena N."/>
            <person name="Rosikiewicz P."/>
            <person name="Riley R."/>
            <person name="Saito K."/>
            <person name="San Clemente H."/>
            <person name="Shapiro H."/>
            <person name="van Tuinen D."/>
            <person name="Becard G."/>
            <person name="Bonfante P."/>
            <person name="Paszkowski U."/>
            <person name="Shachar-Hill Y."/>
            <person name="Young J.P."/>
            <person name="Sanders I.R."/>
            <person name="Henrissat B."/>
            <person name="Rensing S.A."/>
            <person name="Grigoriev I.V."/>
            <person name="Corradi N."/>
            <person name="Roux C."/>
            <person name="Martin F."/>
        </authorList>
    </citation>
    <scope>NUCLEOTIDE SEQUENCE</scope>
    <source>
        <strain evidence="2">DAOM 197198</strain>
    </source>
</reference>
<name>U9SV68_RHIID</name>
<evidence type="ECO:0000313" key="2">
    <source>
        <dbReference type="EMBL" id="ERZ98976.1"/>
    </source>
</evidence>
<feature type="compositionally biased region" description="Low complexity" evidence="1">
    <location>
        <begin position="51"/>
        <end position="63"/>
    </location>
</feature>
<feature type="compositionally biased region" description="Acidic residues" evidence="1">
    <location>
        <begin position="415"/>
        <end position="436"/>
    </location>
</feature>
<feature type="compositionally biased region" description="Basic residues" evidence="1">
    <location>
        <begin position="35"/>
        <end position="50"/>
    </location>
</feature>
<sequence>MRGRRPFKIKKISLRRLSTTNLTSYNHHQTNSMSPHRRHRYRSRRNKSRRSSYSNYSDSRSPSQQRGRSTTRHNRTNYSDSRSPSQQGGCSTTRYNRNDDIEALSRAITALTEEVRTLKKSQTRNDLQAEWPSTPQTTPVPRSRQNTSLTPEPETGYRRRARVLLEDMDEDQYKLFHDEVVQILSGLDDSLQLDHTKKWVEIAPHVSKHIMKEIARVLTGRFQYKDIELKWVLQNLHRHRRESWMVSLDPDKTRFEKKRKGTNSRRKDKKERRQKGIEHMFNINDASLKEFQPSSLSWEEFKEDCETIFNEGGFHSDEVSETDEELTKKEIEDHVRPKNKIETDKHVLHVYDKPWRSRRGRKLLRLADRVGEKISHVKLSRHRWYDDKTWIDESKPPEGAPDWSISQSYGSDVQPQDEIDNIDNINDEPNELDEQV</sequence>
<proteinExistence type="predicted"/>
<feature type="region of interest" description="Disordered" evidence="1">
    <location>
        <begin position="390"/>
        <end position="436"/>
    </location>
</feature>
<feature type="region of interest" description="Disordered" evidence="1">
    <location>
        <begin position="18"/>
        <end position="97"/>
    </location>
</feature>
<gene>
    <name evidence="2" type="ORF">GLOINDRAFT_1076</name>
</gene>
<feature type="compositionally biased region" description="Basic residues" evidence="1">
    <location>
        <begin position="255"/>
        <end position="273"/>
    </location>
</feature>
<feature type="compositionally biased region" description="Polar residues" evidence="1">
    <location>
        <begin position="404"/>
        <end position="414"/>
    </location>
</feature>
<feature type="compositionally biased region" description="Polar residues" evidence="1">
    <location>
        <begin position="18"/>
        <end position="31"/>
    </location>
</feature>
<evidence type="ECO:0000256" key="1">
    <source>
        <dbReference type="SAM" id="MobiDB-lite"/>
    </source>
</evidence>
<protein>
    <submittedName>
        <fullName evidence="2">Uncharacterized protein</fullName>
    </submittedName>
</protein>
<feature type="compositionally biased region" description="Polar residues" evidence="1">
    <location>
        <begin position="131"/>
        <end position="150"/>
    </location>
</feature>
<feature type="region of interest" description="Disordered" evidence="1">
    <location>
        <begin position="118"/>
        <end position="156"/>
    </location>
</feature>
<dbReference type="VEuPathDB" id="FungiDB:RhiirFUN_019687"/>
<feature type="compositionally biased region" description="Polar residues" evidence="1">
    <location>
        <begin position="76"/>
        <end position="95"/>
    </location>
</feature>
<dbReference type="HOGENOM" id="CLU_042438_0_0_1"/>
<dbReference type="AlphaFoldDB" id="U9SV68"/>
<organism evidence="2">
    <name type="scientific">Rhizophagus irregularis (strain DAOM 181602 / DAOM 197198 / MUCL 43194)</name>
    <name type="common">Arbuscular mycorrhizal fungus</name>
    <name type="synonym">Glomus intraradices</name>
    <dbReference type="NCBI Taxonomy" id="747089"/>
    <lineage>
        <taxon>Eukaryota</taxon>
        <taxon>Fungi</taxon>
        <taxon>Fungi incertae sedis</taxon>
        <taxon>Mucoromycota</taxon>
        <taxon>Glomeromycotina</taxon>
        <taxon>Glomeromycetes</taxon>
        <taxon>Glomerales</taxon>
        <taxon>Glomeraceae</taxon>
        <taxon>Rhizophagus</taxon>
    </lineage>
</organism>